<evidence type="ECO:0000313" key="3">
    <source>
        <dbReference type="WBParaSite" id="SCUD_0000263801-mRNA-1"/>
    </source>
</evidence>
<sequence>MFCRIVIKHQNLPTKYILIIIMEESNVPSTSAVVSHVTEMEEVFLTTLFLVAFPSIEALKSAITNFERSTYSHYVVRDSHIGRDQKSYIKFVCWRNERIRSSGSSQRIRRRRASMNTQCPAFMFCKIIDGYWTVVRGNVHHNHECDSPRYQGNSWVRRLTEAEFETVRPLLISGTAAFDIKRFAYHSYGKRLSDQDIFNMRYKVLHVENGDLDEKFSNDEEEVVSINSEEFRERDIEYEEENDDNLRGWSIVNADNNNEIKIVVYISYIIRRVLSRDIEELSPTATPIDDPWVPFKKLAPYERLMKPSSTSEPFCIYVDQLRFMPDNSTIFKLSVTMLLQVHRNDKIMFNPLDFVLLGTRQRRAPVILRELMLPDGFNPVS</sequence>
<name>A0A183JIW4_9TREM</name>
<dbReference type="InterPro" id="IPR052579">
    <property type="entry name" value="Zinc_finger_SWIM"/>
</dbReference>
<dbReference type="Proteomes" id="UP000279833">
    <property type="component" value="Unassembled WGS sequence"/>
</dbReference>
<organism evidence="3">
    <name type="scientific">Schistosoma curassoni</name>
    <dbReference type="NCBI Taxonomy" id="6186"/>
    <lineage>
        <taxon>Eukaryota</taxon>
        <taxon>Metazoa</taxon>
        <taxon>Spiralia</taxon>
        <taxon>Lophotrochozoa</taxon>
        <taxon>Platyhelminthes</taxon>
        <taxon>Trematoda</taxon>
        <taxon>Digenea</taxon>
        <taxon>Strigeidida</taxon>
        <taxon>Schistosomatoidea</taxon>
        <taxon>Schistosomatidae</taxon>
        <taxon>Schistosoma</taxon>
    </lineage>
</organism>
<evidence type="ECO:0000313" key="2">
    <source>
        <dbReference type="Proteomes" id="UP000279833"/>
    </source>
</evidence>
<evidence type="ECO:0000313" key="1">
    <source>
        <dbReference type="EMBL" id="VDO75952.1"/>
    </source>
</evidence>
<dbReference type="WBParaSite" id="SCUD_0000263801-mRNA-1">
    <property type="protein sequence ID" value="SCUD_0000263801-mRNA-1"/>
    <property type="gene ID" value="SCUD_0000263801"/>
</dbReference>
<reference evidence="3" key="1">
    <citation type="submission" date="2016-06" db="UniProtKB">
        <authorList>
            <consortium name="WormBaseParasite"/>
        </authorList>
    </citation>
    <scope>IDENTIFICATION</scope>
</reference>
<gene>
    <name evidence="1" type="ORF">SCUD_LOCUS2639</name>
</gene>
<dbReference type="AlphaFoldDB" id="A0A183JIW4"/>
<proteinExistence type="predicted"/>
<reference evidence="1 2" key="2">
    <citation type="submission" date="2018-11" db="EMBL/GenBank/DDBJ databases">
        <authorList>
            <consortium name="Pathogen Informatics"/>
        </authorList>
    </citation>
    <scope>NUCLEOTIDE SEQUENCE [LARGE SCALE GENOMIC DNA]</scope>
    <source>
        <strain evidence="1">Dakar</strain>
        <strain evidence="2">Dakar, Senegal</strain>
    </source>
</reference>
<dbReference type="PANTHER" id="PTHR31569:SF4">
    <property type="entry name" value="SWIM-TYPE DOMAIN-CONTAINING PROTEIN"/>
    <property type="match status" value="1"/>
</dbReference>
<dbReference type="EMBL" id="UZAK01002648">
    <property type="protein sequence ID" value="VDO75952.1"/>
    <property type="molecule type" value="Genomic_DNA"/>
</dbReference>
<keyword evidence="2" id="KW-1185">Reference proteome</keyword>
<dbReference type="PANTHER" id="PTHR31569">
    <property type="entry name" value="SWIM-TYPE DOMAIN-CONTAINING PROTEIN"/>
    <property type="match status" value="1"/>
</dbReference>
<protein>
    <submittedName>
        <fullName evidence="3">FAR1 domain-containing protein</fullName>
    </submittedName>
</protein>
<accession>A0A183JIW4</accession>